<accession>A0ABQ4WEX3</accession>
<dbReference type="Proteomes" id="UP001151760">
    <property type="component" value="Unassembled WGS sequence"/>
</dbReference>
<proteinExistence type="predicted"/>
<organism evidence="2 3">
    <name type="scientific">Tanacetum coccineum</name>
    <dbReference type="NCBI Taxonomy" id="301880"/>
    <lineage>
        <taxon>Eukaryota</taxon>
        <taxon>Viridiplantae</taxon>
        <taxon>Streptophyta</taxon>
        <taxon>Embryophyta</taxon>
        <taxon>Tracheophyta</taxon>
        <taxon>Spermatophyta</taxon>
        <taxon>Magnoliopsida</taxon>
        <taxon>eudicotyledons</taxon>
        <taxon>Gunneridae</taxon>
        <taxon>Pentapetalae</taxon>
        <taxon>asterids</taxon>
        <taxon>campanulids</taxon>
        <taxon>Asterales</taxon>
        <taxon>Asteraceae</taxon>
        <taxon>Asteroideae</taxon>
        <taxon>Anthemideae</taxon>
        <taxon>Anthemidinae</taxon>
        <taxon>Tanacetum</taxon>
    </lineage>
</organism>
<name>A0ABQ4WEX3_9ASTR</name>
<dbReference type="EMBL" id="BQNB010008582">
    <property type="protein sequence ID" value="GJS51387.1"/>
    <property type="molecule type" value="Genomic_DNA"/>
</dbReference>
<sequence>MRGGRSARAGAIDLETGVDDGTKVAGDLHLLQDGPVEGEDESNDLSEDEPRDDSDVVDEPEEISDKESKDEIEEDESEVKSGEE</sequence>
<comment type="caution">
    <text evidence="2">The sequence shown here is derived from an EMBL/GenBank/DDBJ whole genome shotgun (WGS) entry which is preliminary data.</text>
</comment>
<feature type="region of interest" description="Disordered" evidence="1">
    <location>
        <begin position="1"/>
        <end position="84"/>
    </location>
</feature>
<evidence type="ECO:0000313" key="2">
    <source>
        <dbReference type="EMBL" id="GJS51387.1"/>
    </source>
</evidence>
<feature type="compositionally biased region" description="Acidic residues" evidence="1">
    <location>
        <begin position="36"/>
        <end position="62"/>
    </location>
</feature>
<reference evidence="2" key="1">
    <citation type="journal article" date="2022" name="Int. J. Mol. Sci.">
        <title>Draft Genome of Tanacetum Coccineum: Genomic Comparison of Closely Related Tanacetum-Family Plants.</title>
        <authorList>
            <person name="Yamashiro T."/>
            <person name="Shiraishi A."/>
            <person name="Nakayama K."/>
            <person name="Satake H."/>
        </authorList>
    </citation>
    <scope>NUCLEOTIDE SEQUENCE</scope>
</reference>
<protein>
    <submittedName>
        <fullName evidence="2">Uncharacterized protein</fullName>
    </submittedName>
</protein>
<reference evidence="2" key="2">
    <citation type="submission" date="2022-01" db="EMBL/GenBank/DDBJ databases">
        <authorList>
            <person name="Yamashiro T."/>
            <person name="Shiraishi A."/>
            <person name="Satake H."/>
            <person name="Nakayama K."/>
        </authorList>
    </citation>
    <scope>NUCLEOTIDE SEQUENCE</scope>
</reference>
<evidence type="ECO:0000313" key="3">
    <source>
        <dbReference type="Proteomes" id="UP001151760"/>
    </source>
</evidence>
<evidence type="ECO:0000256" key="1">
    <source>
        <dbReference type="SAM" id="MobiDB-lite"/>
    </source>
</evidence>
<keyword evidence="3" id="KW-1185">Reference proteome</keyword>
<gene>
    <name evidence="2" type="ORF">Tco_0624749</name>
</gene>